<feature type="coiled-coil region" evidence="10">
    <location>
        <begin position="320"/>
        <end position="368"/>
    </location>
</feature>
<dbReference type="GO" id="GO:0006310">
    <property type="term" value="P:DNA recombination"/>
    <property type="evidence" value="ECO:0007669"/>
    <property type="project" value="InterPro"/>
</dbReference>
<dbReference type="InterPro" id="IPR027417">
    <property type="entry name" value="P-loop_NTPase"/>
</dbReference>
<comment type="function">
    <text evidence="1 9">May be involved in recombinational repair of damaged DNA.</text>
</comment>
<name>F2BD61_9NEIS</name>
<comment type="similarity">
    <text evidence="2 9">Belongs to the RecN family.</text>
</comment>
<dbReference type="Pfam" id="PF02463">
    <property type="entry name" value="SMC_N"/>
    <property type="match status" value="1"/>
</dbReference>
<feature type="domain" description="RecF/RecN/SMC N-terminal" evidence="12">
    <location>
        <begin position="63"/>
        <end position="558"/>
    </location>
</feature>
<evidence type="ECO:0000256" key="2">
    <source>
        <dbReference type="ARBA" id="ARBA00009441"/>
    </source>
</evidence>
<evidence type="ECO:0000256" key="3">
    <source>
        <dbReference type="ARBA" id="ARBA00021315"/>
    </source>
</evidence>
<comment type="caution">
    <text evidence="13">The sequence shown here is derived from an EMBL/GenBank/DDBJ whole genome shotgun (WGS) entry which is preliminary data.</text>
</comment>
<dbReference type="PANTHER" id="PTHR11059">
    <property type="entry name" value="DNA REPAIR PROTEIN RECN"/>
    <property type="match status" value="1"/>
</dbReference>
<dbReference type="SUPFAM" id="SSF52540">
    <property type="entry name" value="P-loop containing nucleoside triphosphate hydrolases"/>
    <property type="match status" value="2"/>
</dbReference>
<keyword evidence="4" id="KW-0547">Nucleotide-binding</keyword>
<keyword evidence="6" id="KW-0067">ATP-binding</keyword>
<evidence type="ECO:0000256" key="9">
    <source>
        <dbReference type="PIRNR" id="PIRNR003128"/>
    </source>
</evidence>
<evidence type="ECO:0000256" key="6">
    <source>
        <dbReference type="ARBA" id="ARBA00022840"/>
    </source>
</evidence>
<dbReference type="PIRSF" id="PIRSF003128">
    <property type="entry name" value="RecN"/>
    <property type="match status" value="1"/>
</dbReference>
<dbReference type="GO" id="GO:0005524">
    <property type="term" value="F:ATP binding"/>
    <property type="evidence" value="ECO:0007669"/>
    <property type="project" value="UniProtKB-KW"/>
</dbReference>
<evidence type="ECO:0000313" key="13">
    <source>
        <dbReference type="EMBL" id="EGF10637.1"/>
    </source>
</evidence>
<dbReference type="InterPro" id="IPR003395">
    <property type="entry name" value="RecF/RecN/SMC_N"/>
</dbReference>
<dbReference type="FunFam" id="3.40.50.300:FF:000319">
    <property type="entry name" value="DNA repair protein RecN"/>
    <property type="match status" value="1"/>
</dbReference>
<sequence length="604" mass="65355">MPHNKRPSESTHSMFSDGLSASPAAPRPCRFPRHSYIIRPFSDGLIRRTTMLLALTLDDFVIVDHLELDFQPGFTVLTGETGAGKSITLDAIGLLLGDKADYAQVRAGAKEARLSALFDLAALPEMQTELAAQGLIEEGATELTIRRVIDAKGKSRSYINGQAATLAHLKNIGSRLIDIHGQNAHQSLNREAVQRELLDAYAGCAALAAEVKTAYRSRQAALEALRAAREEGEQLQIERERLEWQAGELERLAPLPGEWESLSQSHDSLAHAAELIAAAQETEETINGEHGLQYHVYRCRRTLESLSHLEPRFAESVALLESVEAELEEAAAAARSVANRTELDPAELAAQEERMGELMSAARKYRIEPQELPAKLAETAEALGRLEAAADTEALQKAVQKCEQAYMQAAQNLSEQRNAAAERLGAETTAYMQTLAMKGAQFAVTLPPCPPSAHGLEQVQYQVSANKGSPLRPLDKVASGGELARISLSLQVAASRHTAIPTLIFDEVDTGIGGGVAETVGRALAKLGQHRQVLAVTHLPQVAACGQNHWQVSKNSDGSQTLSRIRVLDGEGRTGEIARMLGGETITDTTRRHAAEMLENAQKA</sequence>
<dbReference type="FunFam" id="3.40.50.300:FF:000356">
    <property type="entry name" value="DNA repair protein RecN"/>
    <property type="match status" value="1"/>
</dbReference>
<dbReference type="EMBL" id="AFAY01000032">
    <property type="protein sequence ID" value="EGF10637.1"/>
    <property type="molecule type" value="Genomic_DNA"/>
</dbReference>
<feature type="coiled-coil region" evidence="10">
    <location>
        <begin position="218"/>
        <end position="252"/>
    </location>
</feature>
<keyword evidence="10" id="KW-0175">Coiled coil</keyword>
<keyword evidence="5 9" id="KW-0227">DNA damage</keyword>
<evidence type="ECO:0000256" key="11">
    <source>
        <dbReference type="SAM" id="MobiDB-lite"/>
    </source>
</evidence>
<keyword evidence="14" id="KW-1185">Reference proteome</keyword>
<evidence type="ECO:0000256" key="1">
    <source>
        <dbReference type="ARBA" id="ARBA00003618"/>
    </source>
</evidence>
<keyword evidence="7 9" id="KW-0234">DNA repair</keyword>
<organism evidence="13 14">
    <name type="scientific">Neisseria bacilliformis ATCC BAA-1200</name>
    <dbReference type="NCBI Taxonomy" id="888742"/>
    <lineage>
        <taxon>Bacteria</taxon>
        <taxon>Pseudomonadati</taxon>
        <taxon>Pseudomonadota</taxon>
        <taxon>Betaproteobacteria</taxon>
        <taxon>Neisseriales</taxon>
        <taxon>Neisseriaceae</taxon>
        <taxon>Neisseria</taxon>
    </lineage>
</organism>
<dbReference type="STRING" id="267212.GCA_001063965_00328"/>
<accession>F2BD61</accession>
<reference evidence="13 14" key="1">
    <citation type="submission" date="2011-02" db="EMBL/GenBank/DDBJ databases">
        <authorList>
            <person name="Muzny D."/>
            <person name="Qin X."/>
            <person name="Deng J."/>
            <person name="Jiang H."/>
            <person name="Liu Y."/>
            <person name="Qu J."/>
            <person name="Song X.-Z."/>
            <person name="Zhang L."/>
            <person name="Thornton R."/>
            <person name="Coyle M."/>
            <person name="Francisco L."/>
            <person name="Jackson L."/>
            <person name="Javaid M."/>
            <person name="Korchina V."/>
            <person name="Kovar C."/>
            <person name="Mata R."/>
            <person name="Mathew T."/>
            <person name="Ngo R."/>
            <person name="Nguyen L."/>
            <person name="Nguyen N."/>
            <person name="Okwuonu G."/>
            <person name="Ongeri F."/>
            <person name="Pham C."/>
            <person name="Simmons D."/>
            <person name="Wilczek-Boney K."/>
            <person name="Hale W."/>
            <person name="Jakkamsetti A."/>
            <person name="Pham P."/>
            <person name="Ruth R."/>
            <person name="San Lucas F."/>
            <person name="Warren J."/>
            <person name="Zhang J."/>
            <person name="Zhao Z."/>
            <person name="Zhou C."/>
            <person name="Zhu D."/>
            <person name="Lee S."/>
            <person name="Bess C."/>
            <person name="Blankenburg K."/>
            <person name="Forbes L."/>
            <person name="Fu Q."/>
            <person name="Gubbala S."/>
            <person name="Hirani K."/>
            <person name="Jayaseelan J.C."/>
            <person name="Lara F."/>
            <person name="Munidasa M."/>
            <person name="Palculict T."/>
            <person name="Patil S."/>
            <person name="Pu L.-L."/>
            <person name="Saada N."/>
            <person name="Tang L."/>
            <person name="Weissenberger G."/>
            <person name="Zhu Y."/>
            <person name="Hemphill L."/>
            <person name="Shang Y."/>
            <person name="Youmans B."/>
            <person name="Ayvaz T."/>
            <person name="Ross M."/>
            <person name="Santibanez J."/>
            <person name="Aqrawi P."/>
            <person name="Gross S."/>
            <person name="Joshi V."/>
            <person name="Fowler G."/>
            <person name="Nazareth L."/>
            <person name="Reid J."/>
            <person name="Worley K."/>
            <person name="Petrosino J."/>
            <person name="Highlander S."/>
            <person name="Gibbs R."/>
        </authorList>
    </citation>
    <scope>NUCLEOTIDE SEQUENCE [LARGE SCALE GENOMIC DNA]</scope>
    <source>
        <strain evidence="13 14">ATCC BAA-1200</strain>
    </source>
</reference>
<dbReference type="NCBIfam" id="NF008121">
    <property type="entry name" value="PRK10869.1"/>
    <property type="match status" value="1"/>
</dbReference>
<evidence type="ECO:0000256" key="4">
    <source>
        <dbReference type="ARBA" id="ARBA00022741"/>
    </source>
</evidence>
<dbReference type="CDD" id="cd03241">
    <property type="entry name" value="ABC_RecN"/>
    <property type="match status" value="2"/>
</dbReference>
<dbReference type="GO" id="GO:0009432">
    <property type="term" value="P:SOS response"/>
    <property type="evidence" value="ECO:0007669"/>
    <property type="project" value="TreeGrafter"/>
</dbReference>
<dbReference type="HOGENOM" id="CLU_018297_3_1_4"/>
<dbReference type="GO" id="GO:0006281">
    <property type="term" value="P:DNA repair"/>
    <property type="evidence" value="ECO:0007669"/>
    <property type="project" value="UniProtKB-KW"/>
</dbReference>
<dbReference type="InterPro" id="IPR004604">
    <property type="entry name" value="DNA_recomb/repair_RecN"/>
</dbReference>
<evidence type="ECO:0000259" key="12">
    <source>
        <dbReference type="Pfam" id="PF02463"/>
    </source>
</evidence>
<dbReference type="AlphaFoldDB" id="F2BD61"/>
<dbReference type="Gene3D" id="3.40.50.300">
    <property type="entry name" value="P-loop containing nucleotide triphosphate hydrolases"/>
    <property type="match status" value="2"/>
</dbReference>
<dbReference type="PANTHER" id="PTHR11059:SF0">
    <property type="entry name" value="DNA REPAIR PROTEIN RECN"/>
    <property type="match status" value="1"/>
</dbReference>
<dbReference type="GO" id="GO:0043590">
    <property type="term" value="C:bacterial nucleoid"/>
    <property type="evidence" value="ECO:0007669"/>
    <property type="project" value="TreeGrafter"/>
</dbReference>
<feature type="region of interest" description="Disordered" evidence="11">
    <location>
        <begin position="1"/>
        <end position="26"/>
    </location>
</feature>
<evidence type="ECO:0000256" key="8">
    <source>
        <dbReference type="ARBA" id="ARBA00033408"/>
    </source>
</evidence>
<evidence type="ECO:0000256" key="10">
    <source>
        <dbReference type="SAM" id="Coils"/>
    </source>
</evidence>
<dbReference type="Proteomes" id="UP000004105">
    <property type="component" value="Unassembled WGS sequence"/>
</dbReference>
<gene>
    <name evidence="13" type="primary">recN</name>
    <name evidence="13" type="ORF">HMPREF9123_1663</name>
</gene>
<evidence type="ECO:0000256" key="7">
    <source>
        <dbReference type="ARBA" id="ARBA00023204"/>
    </source>
</evidence>
<evidence type="ECO:0000313" key="14">
    <source>
        <dbReference type="Proteomes" id="UP000004105"/>
    </source>
</evidence>
<proteinExistence type="inferred from homology"/>
<evidence type="ECO:0000256" key="5">
    <source>
        <dbReference type="ARBA" id="ARBA00022763"/>
    </source>
</evidence>
<protein>
    <recommendedName>
        <fullName evidence="3 9">DNA repair protein RecN</fullName>
    </recommendedName>
    <alternativeName>
        <fullName evidence="8 9">Recombination protein N</fullName>
    </alternativeName>
</protein>
<dbReference type="NCBIfam" id="TIGR00634">
    <property type="entry name" value="recN"/>
    <property type="match status" value="1"/>
</dbReference>